<dbReference type="SUPFAM" id="SSF141523">
    <property type="entry name" value="L,D-transpeptidase catalytic domain-like"/>
    <property type="match status" value="1"/>
</dbReference>
<dbReference type="PROSITE" id="PS51257">
    <property type="entry name" value="PROKAR_LIPOPROTEIN"/>
    <property type="match status" value="1"/>
</dbReference>
<evidence type="ECO:0000256" key="7">
    <source>
        <dbReference type="PROSITE-ProRule" id="PRU01373"/>
    </source>
</evidence>
<accession>A0ABM7S3A4</accession>
<evidence type="ECO:0000313" key="9">
    <source>
        <dbReference type="EMBL" id="BCY27402.1"/>
    </source>
</evidence>
<dbReference type="InterPro" id="IPR002477">
    <property type="entry name" value="Peptidoglycan-bd-like"/>
</dbReference>
<feature type="domain" description="L,D-TPase catalytic" evidence="8">
    <location>
        <begin position="303"/>
        <end position="479"/>
    </location>
</feature>
<dbReference type="InterPro" id="IPR005490">
    <property type="entry name" value="LD_TPept_cat_dom"/>
</dbReference>
<dbReference type="PROSITE" id="PS52029">
    <property type="entry name" value="LD_TPASE"/>
    <property type="match status" value="1"/>
</dbReference>
<feature type="active site" description="Proton donor/acceptor" evidence="7">
    <location>
        <position position="431"/>
    </location>
</feature>
<evidence type="ECO:0000259" key="8">
    <source>
        <dbReference type="PROSITE" id="PS52029"/>
    </source>
</evidence>
<dbReference type="InterPro" id="IPR052905">
    <property type="entry name" value="LD-transpeptidase_YkuD-like"/>
</dbReference>
<dbReference type="InterPro" id="IPR036366">
    <property type="entry name" value="PGBDSf"/>
</dbReference>
<evidence type="ECO:0000256" key="1">
    <source>
        <dbReference type="ARBA" id="ARBA00004752"/>
    </source>
</evidence>
<dbReference type="SUPFAM" id="SSF47090">
    <property type="entry name" value="PGBD-like"/>
    <property type="match status" value="1"/>
</dbReference>
<dbReference type="Pfam" id="PF01471">
    <property type="entry name" value="PG_binding_1"/>
    <property type="match status" value="1"/>
</dbReference>
<comment type="pathway">
    <text evidence="1 7">Cell wall biogenesis; peptidoglycan biosynthesis.</text>
</comment>
<dbReference type="CDD" id="cd16913">
    <property type="entry name" value="YkuD_like"/>
    <property type="match status" value="1"/>
</dbReference>
<dbReference type="Proteomes" id="UP000825258">
    <property type="component" value="Chromosome"/>
</dbReference>
<keyword evidence="5 7" id="KW-0573">Peptidoglycan synthesis</keyword>
<dbReference type="PANTHER" id="PTHR41533:SF2">
    <property type="entry name" value="BLR7131 PROTEIN"/>
    <property type="match status" value="1"/>
</dbReference>
<evidence type="ECO:0000256" key="6">
    <source>
        <dbReference type="ARBA" id="ARBA00023316"/>
    </source>
</evidence>
<dbReference type="Pfam" id="PF03734">
    <property type="entry name" value="YkuD"/>
    <property type="match status" value="1"/>
</dbReference>
<evidence type="ECO:0000256" key="3">
    <source>
        <dbReference type="ARBA" id="ARBA00022679"/>
    </source>
</evidence>
<dbReference type="Gene3D" id="1.10.101.10">
    <property type="entry name" value="PGBD-like superfamily/PGBD"/>
    <property type="match status" value="1"/>
</dbReference>
<dbReference type="InterPro" id="IPR045380">
    <property type="entry name" value="LD_TPept_scaffold_dom"/>
</dbReference>
<keyword evidence="4 7" id="KW-0133">Cell shape</keyword>
<name>A0ABM7S3A4_9FLAO</name>
<gene>
    <name evidence="9" type="ORF">KK2020170_02700</name>
</gene>
<keyword evidence="3" id="KW-0808">Transferase</keyword>
<dbReference type="Gene3D" id="2.40.440.10">
    <property type="entry name" value="L,D-transpeptidase catalytic domain-like"/>
    <property type="match status" value="1"/>
</dbReference>
<proteinExistence type="inferred from homology"/>
<evidence type="ECO:0000313" key="10">
    <source>
        <dbReference type="Proteomes" id="UP000825258"/>
    </source>
</evidence>
<reference evidence="9 10" key="1">
    <citation type="submission" date="2021-06" db="EMBL/GenBank/DDBJ databases">
        <title>Whole genome sequences of Flavobacterium sp. KK2020170 and assembly.</title>
        <authorList>
            <person name="Kitahara K."/>
            <person name="Miyoshi S."/>
            <person name="Uesaka K."/>
        </authorList>
    </citation>
    <scope>NUCLEOTIDE SEQUENCE [LARGE SCALE GENOMIC DNA]</scope>
    <source>
        <strain evidence="9 10">KK2020170</strain>
    </source>
</reference>
<evidence type="ECO:0000256" key="5">
    <source>
        <dbReference type="ARBA" id="ARBA00022984"/>
    </source>
</evidence>
<keyword evidence="6 7" id="KW-0961">Cell wall biogenesis/degradation</keyword>
<comment type="similarity">
    <text evidence="2">Belongs to the YkuD family.</text>
</comment>
<sequence>MKIKITLLTFLIITFVSCKKDNSPIAVDNNDLIKDAETNVIIRPIPNEVLETLDDSIKLYYTKLNNFEIWYDKENRADLINEIKLCSHEGLEANDYNFKSIEELESNRNNLNDEEMIHYDILLTQSYRKLANHLYKGKLNPKNLYSDWDLSKKEPSLSDSLTNAIKNKKVATLFKNLKPQDFMYQKIKHSLTLLNLYPEDKFEKISIDKKIKLNDTVPQIVAIKKRLKYWKDYYRKDSIITEVYDDYTFEAIKNFQKRHGLKPDGVIGKGTINALNYSKEDRIQQTIANLERWKWFPNKFGEEYLIINLPDYSLNYVIEKDTVAQHTLVVGSKSRKTPVLTSKISNLVFNPTWTVPPTIIKEDLTPSATKNLNYFNRNNMSIYDSTGKKITPEEWNPELSKTYRYVQAPSYNNSLGLLKFNFPNRHSVYLHDTNHRDYFSREYKALSSGCVRVEKPLELGNEILAHEIEDWNKSEIDTLIKRKNTKIITLKHNISVLLLYWTNWSDNNKLIFREDIYNLDKNLYKALRN</sequence>
<dbReference type="InterPro" id="IPR036365">
    <property type="entry name" value="PGBD-like_sf"/>
</dbReference>
<dbReference type="RefSeq" id="WP_221259027.1">
    <property type="nucleotide sequence ID" value="NZ_AP024749.1"/>
</dbReference>
<dbReference type="Pfam" id="PF20142">
    <property type="entry name" value="Scaffold"/>
    <property type="match status" value="1"/>
</dbReference>
<keyword evidence="10" id="KW-1185">Reference proteome</keyword>
<dbReference type="InterPro" id="IPR038063">
    <property type="entry name" value="Transpep_catalytic_dom"/>
</dbReference>
<evidence type="ECO:0000256" key="4">
    <source>
        <dbReference type="ARBA" id="ARBA00022960"/>
    </source>
</evidence>
<evidence type="ECO:0000256" key="2">
    <source>
        <dbReference type="ARBA" id="ARBA00005992"/>
    </source>
</evidence>
<dbReference type="PANTHER" id="PTHR41533">
    <property type="entry name" value="L,D-TRANSPEPTIDASE HI_1667-RELATED"/>
    <property type="match status" value="1"/>
</dbReference>
<feature type="active site" description="Nucleophile" evidence="7">
    <location>
        <position position="450"/>
    </location>
</feature>
<organism evidence="9 10">
    <name type="scientific">Flavobacterium okayamense</name>
    <dbReference type="NCBI Taxonomy" id="2830782"/>
    <lineage>
        <taxon>Bacteria</taxon>
        <taxon>Pseudomonadati</taxon>
        <taxon>Bacteroidota</taxon>
        <taxon>Flavobacteriia</taxon>
        <taxon>Flavobacteriales</taxon>
        <taxon>Flavobacteriaceae</taxon>
        <taxon>Flavobacterium</taxon>
    </lineage>
</organism>
<protein>
    <submittedName>
        <fullName evidence="9">Murein L,D-transpeptidase</fullName>
    </submittedName>
</protein>
<dbReference type="EMBL" id="AP024749">
    <property type="protein sequence ID" value="BCY27402.1"/>
    <property type="molecule type" value="Genomic_DNA"/>
</dbReference>